<protein>
    <recommendedName>
        <fullName evidence="5">Immunoglobulin V-set domain-containing protein</fullName>
    </recommendedName>
</protein>
<evidence type="ECO:0000256" key="3">
    <source>
        <dbReference type="ARBA" id="ARBA00023136"/>
    </source>
</evidence>
<feature type="domain" description="Immunoglobulin V-set" evidence="5">
    <location>
        <begin position="5"/>
        <end position="101"/>
    </location>
</feature>
<evidence type="ECO:0000256" key="2">
    <source>
        <dbReference type="ARBA" id="ARBA00022729"/>
    </source>
</evidence>
<sequence length="280" mass="30893">IAVTPVFVQKGNDVLLDVIKADVPEDFILFWNFNGSDVLVRYSPGGKRTVSDLYSGRVEFSVKSYSVELKNLQNTDSGVYTAKVIASQEKKVAEYIVTVQVSPVSLTVDSVSSSSDSCNITVTCRTQDSNISSTFRCVNQICEDKREKSKTTTSGTFLHVNLVNDSIICNHSNQVSWTTNTGPSKIQDFCQHDGKNERQDNQLMYSLDCSSLKRSGVNGIVSQDQNQNPVTSTYALVEFHNGPEIINTTNVSPPETIYAQVKQLQSPSPPKSPQNQHLDL</sequence>
<keyword evidence="4" id="KW-0325">Glycoprotein</keyword>
<reference evidence="6" key="2">
    <citation type="submission" date="2025-08" db="UniProtKB">
        <authorList>
            <consortium name="Ensembl"/>
        </authorList>
    </citation>
    <scope>IDENTIFICATION</scope>
</reference>
<evidence type="ECO:0000256" key="4">
    <source>
        <dbReference type="ARBA" id="ARBA00023180"/>
    </source>
</evidence>
<accession>A0A7N6B7V3</accession>
<dbReference type="InterPro" id="IPR036179">
    <property type="entry name" value="Ig-like_dom_sf"/>
</dbReference>
<reference evidence="6" key="3">
    <citation type="submission" date="2025-09" db="UniProtKB">
        <authorList>
            <consortium name="Ensembl"/>
        </authorList>
    </citation>
    <scope>IDENTIFICATION</scope>
</reference>
<dbReference type="OrthoDB" id="8955135at2759"/>
<keyword evidence="7" id="KW-1185">Reference proteome</keyword>
<dbReference type="PANTHER" id="PTHR12080">
    <property type="entry name" value="SIGNALING LYMPHOCYTIC ACTIVATION MOLECULE"/>
    <property type="match status" value="1"/>
</dbReference>
<organism evidence="6 7">
    <name type="scientific">Anabas testudineus</name>
    <name type="common">Climbing perch</name>
    <name type="synonym">Anthias testudineus</name>
    <dbReference type="NCBI Taxonomy" id="64144"/>
    <lineage>
        <taxon>Eukaryota</taxon>
        <taxon>Metazoa</taxon>
        <taxon>Chordata</taxon>
        <taxon>Craniata</taxon>
        <taxon>Vertebrata</taxon>
        <taxon>Euteleostomi</taxon>
        <taxon>Actinopterygii</taxon>
        <taxon>Neopterygii</taxon>
        <taxon>Teleostei</taxon>
        <taxon>Neoteleostei</taxon>
        <taxon>Acanthomorphata</taxon>
        <taxon>Anabantaria</taxon>
        <taxon>Anabantiformes</taxon>
        <taxon>Anabantoidei</taxon>
        <taxon>Anabantidae</taxon>
        <taxon>Anabas</taxon>
    </lineage>
</organism>
<dbReference type="InParanoid" id="A0A7N6B7V3"/>
<dbReference type="GeneTree" id="ENSGT00980000202098"/>
<evidence type="ECO:0000313" key="7">
    <source>
        <dbReference type="Proteomes" id="UP000265040"/>
    </source>
</evidence>
<comment type="subcellular location">
    <subcellularLocation>
        <location evidence="1">Membrane</location>
    </subcellularLocation>
</comment>
<dbReference type="InterPro" id="IPR013106">
    <property type="entry name" value="Ig_V-set"/>
</dbReference>
<dbReference type="AlphaFoldDB" id="A0A7N6B7V3"/>
<evidence type="ECO:0000259" key="5">
    <source>
        <dbReference type="Pfam" id="PF07686"/>
    </source>
</evidence>
<dbReference type="Pfam" id="PF07686">
    <property type="entry name" value="V-set"/>
    <property type="match status" value="1"/>
</dbReference>
<dbReference type="Ensembl" id="ENSATET00000072275.1">
    <property type="protein sequence ID" value="ENSATEP00000058916.1"/>
    <property type="gene ID" value="ENSATEG00000015119.3"/>
</dbReference>
<reference evidence="6" key="1">
    <citation type="submission" date="2021-04" db="EMBL/GenBank/DDBJ databases">
        <authorList>
            <consortium name="Wellcome Sanger Institute Data Sharing"/>
        </authorList>
    </citation>
    <scope>NUCLEOTIDE SEQUENCE [LARGE SCALE GENOMIC DNA]</scope>
</reference>
<dbReference type="Gene3D" id="2.60.40.10">
    <property type="entry name" value="Immunoglobulins"/>
    <property type="match status" value="1"/>
</dbReference>
<dbReference type="SUPFAM" id="SSF48726">
    <property type="entry name" value="Immunoglobulin"/>
    <property type="match status" value="1"/>
</dbReference>
<dbReference type="PANTHER" id="PTHR12080:SF80">
    <property type="entry name" value="IMMUNOGLOBULIN V-SET DOMAIN-CONTAINING PROTEIN"/>
    <property type="match status" value="1"/>
</dbReference>
<keyword evidence="2" id="KW-0732">Signal</keyword>
<name>A0A7N6B7V3_ANATE</name>
<evidence type="ECO:0000256" key="1">
    <source>
        <dbReference type="ARBA" id="ARBA00004370"/>
    </source>
</evidence>
<dbReference type="InterPro" id="IPR013783">
    <property type="entry name" value="Ig-like_fold"/>
</dbReference>
<dbReference type="Proteomes" id="UP000265040">
    <property type="component" value="Chromosome 17"/>
</dbReference>
<dbReference type="InterPro" id="IPR015631">
    <property type="entry name" value="CD2/SLAM_rcpt"/>
</dbReference>
<dbReference type="GO" id="GO:0016020">
    <property type="term" value="C:membrane"/>
    <property type="evidence" value="ECO:0007669"/>
    <property type="project" value="UniProtKB-SubCell"/>
</dbReference>
<proteinExistence type="predicted"/>
<keyword evidence="3" id="KW-0472">Membrane</keyword>
<evidence type="ECO:0000313" key="6">
    <source>
        <dbReference type="Ensembl" id="ENSATEP00000058916.1"/>
    </source>
</evidence>